<keyword evidence="10 13" id="KW-0408">Iron</keyword>
<comment type="cofactor">
    <cofactor evidence="14">
        <name>[2Fe-2S] cluster</name>
        <dbReference type="ChEBI" id="CHEBI:190135"/>
    </cofactor>
    <text evidence="14">Binds 1 [2Fe-2S] cluster. The cluster is coordinated with 3 cysteines and 1 arginine.</text>
</comment>
<evidence type="ECO:0000256" key="2">
    <source>
        <dbReference type="ARBA" id="ARBA00010765"/>
    </source>
</evidence>
<evidence type="ECO:0000259" key="15">
    <source>
        <dbReference type="PROSITE" id="PS51918"/>
    </source>
</evidence>
<keyword evidence="11 13" id="KW-0411">Iron-sulfur</keyword>
<dbReference type="GO" id="GO:0051537">
    <property type="term" value="F:2 iron, 2 sulfur cluster binding"/>
    <property type="evidence" value="ECO:0007669"/>
    <property type="project" value="UniProtKB-KW"/>
</dbReference>
<evidence type="ECO:0000256" key="13">
    <source>
        <dbReference type="HAMAP-Rule" id="MF_01694"/>
    </source>
</evidence>
<dbReference type="UniPathway" id="UPA00078">
    <property type="reaction ID" value="UER00162"/>
</dbReference>
<evidence type="ECO:0000256" key="14">
    <source>
        <dbReference type="PIRSR" id="PIRSR001619-1"/>
    </source>
</evidence>
<dbReference type="OrthoDB" id="9786826at2"/>
<evidence type="ECO:0000256" key="11">
    <source>
        <dbReference type="ARBA" id="ARBA00023014"/>
    </source>
</evidence>
<dbReference type="CDD" id="cd01335">
    <property type="entry name" value="Radical_SAM"/>
    <property type="match status" value="1"/>
</dbReference>
<evidence type="ECO:0000256" key="1">
    <source>
        <dbReference type="ARBA" id="ARBA00004942"/>
    </source>
</evidence>
<dbReference type="SFLD" id="SFLDG01060">
    <property type="entry name" value="BATS_domain_containing"/>
    <property type="match status" value="1"/>
</dbReference>
<evidence type="ECO:0000256" key="5">
    <source>
        <dbReference type="ARBA" id="ARBA00022679"/>
    </source>
</evidence>
<evidence type="ECO:0000256" key="10">
    <source>
        <dbReference type="ARBA" id="ARBA00023004"/>
    </source>
</evidence>
<protein>
    <recommendedName>
        <fullName evidence="3 13">Biotin synthase</fullName>
        <ecNumber evidence="3 13">2.8.1.6</ecNumber>
    </recommendedName>
</protein>
<dbReference type="EC" id="2.8.1.6" evidence="3 13"/>
<sequence>MVTQVGGCRWDWQIAQVQAIYEQPLLDLIHQAATVHRQYHPPAEIQVCKLVSIKTGGCVEDCGYCAQSAHHDTGIAPQPLMAVDEVLAVAQRAQAQGVSRVCLGAAWREVRPGKQFDQVLDMIRQITALGLEVCCTLGMLTSEQAERLDEAGLYAYNHNLDTSRSYYPQVIRTRSYDDRLHTLAQVRQTPMTVCCGGILGLGETHGDRMELLTTLANLQPHPESVPINILSQVAGTPLAGQNPVPIWDVLRVVATARILMPKSDLRLAAGRAKLSPTEQALCFLAGVNSIFSSDDGQMLTRTTPCPDYHQDQELLNQLGLMPRPARSRV</sequence>
<feature type="binding site" evidence="13 14">
    <location>
        <position position="62"/>
    </location>
    <ligand>
        <name>[4Fe-4S] cluster</name>
        <dbReference type="ChEBI" id="CHEBI:49883"/>
        <note>4Fe-4S-S-AdoMet</note>
    </ligand>
</feature>
<evidence type="ECO:0000256" key="3">
    <source>
        <dbReference type="ARBA" id="ARBA00012236"/>
    </source>
</evidence>
<dbReference type="GO" id="GO:0051539">
    <property type="term" value="F:4 iron, 4 sulfur cluster binding"/>
    <property type="evidence" value="ECO:0007669"/>
    <property type="project" value="UniProtKB-KW"/>
</dbReference>
<dbReference type="SFLD" id="SFLDS00029">
    <property type="entry name" value="Radical_SAM"/>
    <property type="match status" value="1"/>
</dbReference>
<feature type="binding site" evidence="13 14">
    <location>
        <position position="65"/>
    </location>
    <ligand>
        <name>[4Fe-4S] cluster</name>
        <dbReference type="ChEBI" id="CHEBI:49883"/>
        <note>4Fe-4S-S-AdoMet</note>
    </ligand>
</feature>
<keyword evidence="17" id="KW-1185">Reference proteome</keyword>
<dbReference type="InterPro" id="IPR006638">
    <property type="entry name" value="Elp3/MiaA/NifB-like_rSAM"/>
</dbReference>
<comment type="pathway">
    <text evidence="1 13">Cofactor biosynthesis; biotin biosynthesis; biotin from 7,8-diaminononanoate: step 2/2.</text>
</comment>
<dbReference type="InterPro" id="IPR013785">
    <property type="entry name" value="Aldolase_TIM"/>
</dbReference>
<accession>A0A1J0AHA3</accession>
<evidence type="ECO:0000256" key="12">
    <source>
        <dbReference type="ARBA" id="ARBA00051157"/>
    </source>
</evidence>
<dbReference type="InterPro" id="IPR007197">
    <property type="entry name" value="rSAM"/>
</dbReference>
<comment type="similarity">
    <text evidence="2 13">Belongs to the radical SAM superfamily. Biotin synthase family.</text>
</comment>
<evidence type="ECO:0000256" key="7">
    <source>
        <dbReference type="ARBA" id="ARBA00022714"/>
    </source>
</evidence>
<dbReference type="RefSeq" id="WP_071455590.1">
    <property type="nucleotide sequence ID" value="NZ_CP017675.1"/>
</dbReference>
<keyword evidence="7 13" id="KW-0001">2Fe-2S</keyword>
<dbReference type="AlphaFoldDB" id="A0A1J0AHA3"/>
<comment type="subunit">
    <text evidence="13">Homodimer.</text>
</comment>
<dbReference type="EMBL" id="CP017675">
    <property type="protein sequence ID" value="APB35275.1"/>
    <property type="molecule type" value="Genomic_DNA"/>
</dbReference>
<comment type="catalytic activity">
    <reaction evidence="12 13">
        <text>(4R,5S)-dethiobiotin + (sulfur carrier)-SH + 2 reduced [2Fe-2S]-[ferredoxin] + 2 S-adenosyl-L-methionine = (sulfur carrier)-H + biotin + 2 5'-deoxyadenosine + 2 L-methionine + 2 oxidized [2Fe-2S]-[ferredoxin]</text>
        <dbReference type="Rhea" id="RHEA:22060"/>
        <dbReference type="Rhea" id="RHEA-COMP:10000"/>
        <dbReference type="Rhea" id="RHEA-COMP:10001"/>
        <dbReference type="Rhea" id="RHEA-COMP:14737"/>
        <dbReference type="Rhea" id="RHEA-COMP:14739"/>
        <dbReference type="ChEBI" id="CHEBI:17319"/>
        <dbReference type="ChEBI" id="CHEBI:29917"/>
        <dbReference type="ChEBI" id="CHEBI:33737"/>
        <dbReference type="ChEBI" id="CHEBI:33738"/>
        <dbReference type="ChEBI" id="CHEBI:57586"/>
        <dbReference type="ChEBI" id="CHEBI:57844"/>
        <dbReference type="ChEBI" id="CHEBI:59789"/>
        <dbReference type="ChEBI" id="CHEBI:64428"/>
        <dbReference type="ChEBI" id="CHEBI:149473"/>
        <dbReference type="EC" id="2.8.1.6"/>
    </reaction>
</comment>
<gene>
    <name evidence="16" type="primary">bioB-2</name>
    <name evidence="13" type="synonym">bioB</name>
    <name evidence="16" type="ORF">GlitD10_2930</name>
</gene>
<evidence type="ECO:0000313" key="17">
    <source>
        <dbReference type="Proteomes" id="UP000180235"/>
    </source>
</evidence>
<dbReference type="InterPro" id="IPR024177">
    <property type="entry name" value="Biotin_synthase"/>
</dbReference>
<feature type="binding site" evidence="13 14">
    <location>
        <position position="194"/>
    </location>
    <ligand>
        <name>[2Fe-2S] cluster</name>
        <dbReference type="ChEBI" id="CHEBI:190135"/>
    </ligand>
</feature>
<keyword evidence="5 13" id="KW-0808">Transferase</keyword>
<feature type="domain" description="Radical SAM core" evidence="15">
    <location>
        <begin position="43"/>
        <end position="271"/>
    </location>
</feature>
<evidence type="ECO:0000256" key="9">
    <source>
        <dbReference type="ARBA" id="ARBA00022756"/>
    </source>
</evidence>
<dbReference type="GO" id="GO:0009102">
    <property type="term" value="P:biotin biosynthetic process"/>
    <property type="evidence" value="ECO:0007669"/>
    <property type="project" value="UniProtKB-UniRule"/>
</dbReference>
<organism evidence="16 17">
    <name type="scientific">Gloeomargarita lithophora Alchichica-D10</name>
    <dbReference type="NCBI Taxonomy" id="1188229"/>
    <lineage>
        <taxon>Bacteria</taxon>
        <taxon>Bacillati</taxon>
        <taxon>Cyanobacteriota</taxon>
        <taxon>Cyanophyceae</taxon>
        <taxon>Gloeomargaritales</taxon>
        <taxon>Gloeomargaritaceae</taxon>
        <taxon>Gloeomargarita</taxon>
    </lineage>
</organism>
<dbReference type="GO" id="GO:0005506">
    <property type="term" value="F:iron ion binding"/>
    <property type="evidence" value="ECO:0007669"/>
    <property type="project" value="UniProtKB-UniRule"/>
</dbReference>
<dbReference type="PANTHER" id="PTHR22976">
    <property type="entry name" value="BIOTIN SYNTHASE"/>
    <property type="match status" value="1"/>
</dbReference>
<feature type="binding site" evidence="13 14">
    <location>
        <position position="134"/>
    </location>
    <ligand>
        <name>[2Fe-2S] cluster</name>
        <dbReference type="ChEBI" id="CHEBI:190135"/>
    </ligand>
</feature>
<comment type="cofactor">
    <cofactor evidence="13 14">
        <name>[4Fe-4S] cluster</name>
        <dbReference type="ChEBI" id="CHEBI:49883"/>
    </cofactor>
    <text evidence="13 14">Binds 1 [4Fe-4S] cluster. The cluster is coordinated with 3 cysteines and an exchangeable S-adenosyl-L-methionine.</text>
</comment>
<dbReference type="InterPro" id="IPR058240">
    <property type="entry name" value="rSAM_sf"/>
</dbReference>
<dbReference type="SMART" id="SM00876">
    <property type="entry name" value="BATS"/>
    <property type="match status" value="1"/>
</dbReference>
<keyword evidence="4 13" id="KW-0004">4Fe-4S</keyword>
<dbReference type="PROSITE" id="PS51918">
    <property type="entry name" value="RADICAL_SAM"/>
    <property type="match status" value="1"/>
</dbReference>
<dbReference type="InterPro" id="IPR010722">
    <property type="entry name" value="BATS_dom"/>
</dbReference>
<dbReference type="HAMAP" id="MF_01694">
    <property type="entry name" value="BioB"/>
    <property type="match status" value="1"/>
</dbReference>
<dbReference type="SMART" id="SM00729">
    <property type="entry name" value="Elp3"/>
    <property type="match status" value="1"/>
</dbReference>
<dbReference type="SUPFAM" id="SSF102114">
    <property type="entry name" value="Radical SAM enzymes"/>
    <property type="match status" value="1"/>
</dbReference>
<dbReference type="Gene3D" id="3.20.20.70">
    <property type="entry name" value="Aldolase class I"/>
    <property type="match status" value="1"/>
</dbReference>
<keyword evidence="9 13" id="KW-0093">Biotin biosynthesis</keyword>
<dbReference type="KEGG" id="glt:GlitD10_2930"/>
<dbReference type="InterPro" id="IPR002684">
    <property type="entry name" value="Biotin_synth/BioAB"/>
</dbReference>
<dbReference type="STRING" id="1188229.GlitD10_2930"/>
<dbReference type="Proteomes" id="UP000180235">
    <property type="component" value="Chromosome"/>
</dbReference>
<evidence type="ECO:0000256" key="8">
    <source>
        <dbReference type="ARBA" id="ARBA00022723"/>
    </source>
</evidence>
<dbReference type="Pfam" id="PF04055">
    <property type="entry name" value="Radical_SAM"/>
    <property type="match status" value="1"/>
</dbReference>
<comment type="function">
    <text evidence="13">Catalyzes the conversion of dethiobiotin (DTB) to biotin by the insertion of a sulfur atom into dethiobiotin via a radical-based mechanism.</text>
</comment>
<proteinExistence type="inferred from homology"/>
<keyword evidence="8 13" id="KW-0479">Metal-binding</keyword>
<dbReference type="GO" id="GO:0004076">
    <property type="term" value="F:biotin synthase activity"/>
    <property type="evidence" value="ECO:0007669"/>
    <property type="project" value="UniProtKB-UniRule"/>
</dbReference>
<keyword evidence="6 13" id="KW-0949">S-adenosyl-L-methionine</keyword>
<evidence type="ECO:0000256" key="6">
    <source>
        <dbReference type="ARBA" id="ARBA00022691"/>
    </source>
</evidence>
<reference evidence="16 17" key="1">
    <citation type="submission" date="2016-10" db="EMBL/GenBank/DDBJ databases">
        <title>Description of Gloeomargarita lithophora gen. nov., sp. nov., a thylakoid-bearing basal-branching cyanobacterium with intracellular carbonates, and proposal for Gloeomargaritales ord. nov.</title>
        <authorList>
            <person name="Moreira D."/>
            <person name="Tavera R."/>
            <person name="Benzerara K."/>
            <person name="Skouri-Panet F."/>
            <person name="Couradeau E."/>
            <person name="Gerard E."/>
            <person name="Loussert C."/>
            <person name="Novelo E."/>
            <person name="Zivanovic Y."/>
            <person name="Lopez-Garcia P."/>
        </authorList>
    </citation>
    <scope>NUCLEOTIDE SEQUENCE [LARGE SCALE GENOMIC DNA]</scope>
    <source>
        <strain evidence="16 17">D10</strain>
    </source>
</reference>
<evidence type="ECO:0000313" key="16">
    <source>
        <dbReference type="EMBL" id="APB35275.1"/>
    </source>
</evidence>
<name>A0A1J0AHA3_9CYAN</name>
<evidence type="ECO:0000256" key="4">
    <source>
        <dbReference type="ARBA" id="ARBA00022485"/>
    </source>
</evidence>
<dbReference type="PANTHER" id="PTHR22976:SF2">
    <property type="entry name" value="BIOTIN SYNTHASE, MITOCHONDRIAL"/>
    <property type="match status" value="1"/>
</dbReference>
<feature type="binding site" evidence="13 14">
    <location>
        <position position="58"/>
    </location>
    <ligand>
        <name>[4Fe-4S] cluster</name>
        <dbReference type="ChEBI" id="CHEBI:49883"/>
        <note>4Fe-4S-S-AdoMet</note>
    </ligand>
</feature>
<feature type="binding site" evidence="13 14">
    <location>
        <position position="102"/>
    </location>
    <ligand>
        <name>[2Fe-2S] cluster</name>
        <dbReference type="ChEBI" id="CHEBI:190135"/>
    </ligand>
</feature>
<feature type="binding site" evidence="13 14">
    <location>
        <position position="266"/>
    </location>
    <ligand>
        <name>[2Fe-2S] cluster</name>
        <dbReference type="ChEBI" id="CHEBI:190135"/>
    </ligand>
</feature>
<comment type="cofactor">
    <cofactor evidence="13">
        <name>[2Fe-2S] cluster</name>
        <dbReference type="ChEBI" id="CHEBI:190135"/>
    </cofactor>
    <text evidence="13">Binds 1 [2Fe-2S] cluster. The cluster is coordinated with 3 cysteines and 1 arginine.</text>
</comment>
<dbReference type="SFLD" id="SFLDG01278">
    <property type="entry name" value="biotin_synthase_like"/>
    <property type="match status" value="1"/>
</dbReference>
<dbReference type="NCBIfam" id="TIGR00433">
    <property type="entry name" value="bioB"/>
    <property type="match status" value="1"/>
</dbReference>
<dbReference type="SFLD" id="SFLDF00272">
    <property type="entry name" value="biotin_synthase"/>
    <property type="match status" value="1"/>
</dbReference>
<dbReference type="PIRSF" id="PIRSF001619">
    <property type="entry name" value="Biotin_synth"/>
    <property type="match status" value="1"/>
</dbReference>
<dbReference type="Pfam" id="PF06968">
    <property type="entry name" value="BATS"/>
    <property type="match status" value="1"/>
</dbReference>